<dbReference type="SUPFAM" id="SSF161098">
    <property type="entry name" value="MetI-like"/>
    <property type="match status" value="1"/>
</dbReference>
<dbReference type="InterPro" id="IPR000515">
    <property type="entry name" value="MetI-like"/>
</dbReference>
<accession>A0A3B0RHP5</accession>
<dbReference type="GO" id="GO:0016020">
    <property type="term" value="C:membrane"/>
    <property type="evidence" value="ECO:0007669"/>
    <property type="project" value="UniProtKB-SubCell"/>
</dbReference>
<dbReference type="Gene3D" id="1.10.3720.10">
    <property type="entry name" value="MetI-like"/>
    <property type="match status" value="1"/>
</dbReference>
<dbReference type="PANTHER" id="PTHR42727">
    <property type="entry name" value="PHOSPHATE TRANSPORT SYSTEM PERMEASE PROTEIN"/>
    <property type="match status" value="1"/>
</dbReference>
<keyword evidence="2 5" id="KW-0812">Transmembrane</keyword>
<dbReference type="GO" id="GO:0005315">
    <property type="term" value="F:phosphate transmembrane transporter activity"/>
    <property type="evidence" value="ECO:0007669"/>
    <property type="project" value="InterPro"/>
</dbReference>
<evidence type="ECO:0000256" key="3">
    <source>
        <dbReference type="ARBA" id="ARBA00022989"/>
    </source>
</evidence>
<dbReference type="CDD" id="cd06261">
    <property type="entry name" value="TM_PBP2"/>
    <property type="match status" value="1"/>
</dbReference>
<dbReference type="InterPro" id="IPR011864">
    <property type="entry name" value="Phosphate_PstC"/>
</dbReference>
<dbReference type="AlphaFoldDB" id="A0A3B0RHP5"/>
<evidence type="ECO:0000256" key="1">
    <source>
        <dbReference type="ARBA" id="ARBA00004141"/>
    </source>
</evidence>
<feature type="transmembrane region" description="Helical" evidence="5">
    <location>
        <begin position="122"/>
        <end position="144"/>
    </location>
</feature>
<proteinExistence type="predicted"/>
<dbReference type="EMBL" id="UOEI01000062">
    <property type="protein sequence ID" value="VAV91509.1"/>
    <property type="molecule type" value="Genomic_DNA"/>
</dbReference>
<dbReference type="PANTHER" id="PTHR42727:SF1">
    <property type="entry name" value="PHOSPHATE TRANSPORT SYSTEM PERMEASE"/>
    <property type="match status" value="1"/>
</dbReference>
<protein>
    <submittedName>
        <fullName evidence="7">Phosphate transport system permease protein PstC (TC 3.A.1.7.1)</fullName>
    </submittedName>
</protein>
<organism evidence="7">
    <name type="scientific">hydrothermal vent metagenome</name>
    <dbReference type="NCBI Taxonomy" id="652676"/>
    <lineage>
        <taxon>unclassified sequences</taxon>
        <taxon>metagenomes</taxon>
        <taxon>ecological metagenomes</taxon>
    </lineage>
</organism>
<name>A0A3B0RHP5_9ZZZZ</name>
<evidence type="ECO:0000313" key="7">
    <source>
        <dbReference type="EMBL" id="VAV91509.1"/>
    </source>
</evidence>
<reference evidence="7" key="1">
    <citation type="submission" date="2018-06" db="EMBL/GenBank/DDBJ databases">
        <authorList>
            <person name="Zhirakovskaya E."/>
        </authorList>
    </citation>
    <scope>NUCLEOTIDE SEQUENCE</scope>
</reference>
<dbReference type="GO" id="GO:0006817">
    <property type="term" value="P:phosphate ion transport"/>
    <property type="evidence" value="ECO:0007669"/>
    <property type="project" value="InterPro"/>
</dbReference>
<dbReference type="Pfam" id="PF00528">
    <property type="entry name" value="BPD_transp_1"/>
    <property type="match status" value="1"/>
</dbReference>
<feature type="transmembrane region" description="Helical" evidence="5">
    <location>
        <begin position="204"/>
        <end position="221"/>
    </location>
</feature>
<dbReference type="InterPro" id="IPR035906">
    <property type="entry name" value="MetI-like_sf"/>
</dbReference>
<keyword evidence="3 5" id="KW-1133">Transmembrane helix</keyword>
<feature type="transmembrane region" description="Helical" evidence="5">
    <location>
        <begin position="25"/>
        <end position="43"/>
    </location>
</feature>
<feature type="transmembrane region" description="Helical" evidence="5">
    <location>
        <begin position="273"/>
        <end position="295"/>
    </location>
</feature>
<gene>
    <name evidence="7" type="ORF">MNBD_ACTINO01-410</name>
</gene>
<feature type="transmembrane region" description="Helical" evidence="5">
    <location>
        <begin position="79"/>
        <end position="102"/>
    </location>
</feature>
<feature type="transmembrane region" description="Helical" evidence="5">
    <location>
        <begin position="156"/>
        <end position="175"/>
    </location>
</feature>
<feature type="domain" description="ABC transmembrane type-1" evidence="6">
    <location>
        <begin position="79"/>
        <end position="296"/>
    </location>
</feature>
<evidence type="ECO:0000256" key="2">
    <source>
        <dbReference type="ARBA" id="ARBA00022692"/>
    </source>
</evidence>
<keyword evidence="4 5" id="KW-0472">Membrane</keyword>
<evidence type="ECO:0000256" key="4">
    <source>
        <dbReference type="ARBA" id="ARBA00023136"/>
    </source>
</evidence>
<dbReference type="PROSITE" id="PS50928">
    <property type="entry name" value="ABC_TM1"/>
    <property type="match status" value="1"/>
</dbReference>
<evidence type="ECO:0000259" key="6">
    <source>
        <dbReference type="PROSITE" id="PS50928"/>
    </source>
</evidence>
<sequence length="307" mass="32451">MTQTVTTIDLTGDPKRRRKERCVRAIFLAAGLASIAISALIIVALSGEAWRFISQVDPASLFTVGWFPRRGLYDIPTLIIATLLIAGIGMLLAVPLGLGAAAYLSEYASPGARRRLKPTLEILAGIPSVVLGFWALTFISPEIVQRIFTSAKPFTMMAAGLGVGVLITPLIATVSEDAMRAVPMSLREASYGLGASRATTVRSVVFPASLSGIVASLILALSRAMGETMIVFMAAGAVGGALRTFNPLEPGQTMTAAVASLATGSDQVAGEGLAFQSLFFVGLLLFLITLGLNSISNRIVRKYRNRY</sequence>
<dbReference type="NCBIfam" id="TIGR02138">
    <property type="entry name" value="phosphate_pstC"/>
    <property type="match status" value="1"/>
</dbReference>
<comment type="subcellular location">
    <subcellularLocation>
        <location evidence="1">Membrane</location>
        <topology evidence="1">Multi-pass membrane protein</topology>
    </subcellularLocation>
</comment>
<evidence type="ECO:0000256" key="5">
    <source>
        <dbReference type="SAM" id="Phobius"/>
    </source>
</evidence>